<protein>
    <submittedName>
        <fullName evidence="5">Uncharacterized protein</fullName>
    </submittedName>
</protein>
<feature type="repeat" description="ANK" evidence="3">
    <location>
        <begin position="38"/>
        <end position="70"/>
    </location>
</feature>
<dbReference type="Pfam" id="PF12796">
    <property type="entry name" value="Ank_2"/>
    <property type="match status" value="1"/>
</dbReference>
<dbReference type="EMBL" id="JAAMPI010001192">
    <property type="protein sequence ID" value="KAF4626242.1"/>
    <property type="molecule type" value="Genomic_DNA"/>
</dbReference>
<keyword evidence="4" id="KW-1133">Transmembrane helix</keyword>
<evidence type="ECO:0000256" key="2">
    <source>
        <dbReference type="ARBA" id="ARBA00023043"/>
    </source>
</evidence>
<proteinExistence type="predicted"/>
<sequence length="237" mass="25876">MTLYIDAAAGVLTGTTLIFYLKNCGINEPSHERGKGTFGLTPLALAARNGHVEVVRLLLNHGADADALSSDRRTPLWIVTTQGRGRGRAEIVELLLKHKANARYSHPDLNDGSKPLENELMERKNPEVIQLLVEERGTTAKAEKLAAKIANSEISDAMISTRERRKFRTAVVNLLSAFLHFILICIGNAAITTMVHKVFTNSLINDNENNVKDYNAASEESGTSSEVVWDLAIAGGE</sequence>
<evidence type="ECO:0000256" key="3">
    <source>
        <dbReference type="PROSITE-ProRule" id="PRU00023"/>
    </source>
</evidence>
<dbReference type="PRINTS" id="PR01415">
    <property type="entry name" value="ANKYRIN"/>
</dbReference>
<gene>
    <name evidence="5" type="ORF">G7Y89_g11916</name>
</gene>
<comment type="caution">
    <text evidence="5">The sequence shown here is derived from an EMBL/GenBank/DDBJ whole genome shotgun (WGS) entry which is preliminary data.</text>
</comment>
<evidence type="ECO:0000256" key="4">
    <source>
        <dbReference type="SAM" id="Phobius"/>
    </source>
</evidence>
<keyword evidence="4" id="KW-0812">Transmembrane</keyword>
<dbReference type="Proteomes" id="UP000566819">
    <property type="component" value="Unassembled WGS sequence"/>
</dbReference>
<evidence type="ECO:0000313" key="6">
    <source>
        <dbReference type="Proteomes" id="UP000566819"/>
    </source>
</evidence>
<dbReference type="InterPro" id="IPR002110">
    <property type="entry name" value="Ankyrin_rpt"/>
</dbReference>
<dbReference type="PROSITE" id="PS50297">
    <property type="entry name" value="ANK_REP_REGION"/>
    <property type="match status" value="1"/>
</dbReference>
<dbReference type="InterPro" id="IPR051637">
    <property type="entry name" value="Ank_repeat_dom-contain_49"/>
</dbReference>
<evidence type="ECO:0000256" key="1">
    <source>
        <dbReference type="ARBA" id="ARBA00022737"/>
    </source>
</evidence>
<evidence type="ECO:0000313" key="5">
    <source>
        <dbReference type="EMBL" id="KAF4626242.1"/>
    </source>
</evidence>
<keyword evidence="6" id="KW-1185">Reference proteome</keyword>
<keyword evidence="4" id="KW-0472">Membrane</keyword>
<name>A0A8H4RDM3_9HELO</name>
<dbReference type="Gene3D" id="1.25.40.20">
    <property type="entry name" value="Ankyrin repeat-containing domain"/>
    <property type="match status" value="1"/>
</dbReference>
<dbReference type="AlphaFoldDB" id="A0A8H4RDM3"/>
<dbReference type="PANTHER" id="PTHR24180:SF45">
    <property type="entry name" value="POLY [ADP-RIBOSE] POLYMERASE TANKYRASE"/>
    <property type="match status" value="1"/>
</dbReference>
<dbReference type="PROSITE" id="PS50088">
    <property type="entry name" value="ANK_REPEAT"/>
    <property type="match status" value="1"/>
</dbReference>
<reference evidence="5 6" key="1">
    <citation type="submission" date="2020-03" db="EMBL/GenBank/DDBJ databases">
        <title>Draft Genome Sequence of Cudoniella acicularis.</title>
        <authorList>
            <person name="Buettner E."/>
            <person name="Kellner H."/>
        </authorList>
    </citation>
    <scope>NUCLEOTIDE SEQUENCE [LARGE SCALE GENOMIC DNA]</scope>
    <source>
        <strain evidence="5 6">DSM 108380</strain>
    </source>
</reference>
<organism evidence="5 6">
    <name type="scientific">Cudoniella acicularis</name>
    <dbReference type="NCBI Taxonomy" id="354080"/>
    <lineage>
        <taxon>Eukaryota</taxon>
        <taxon>Fungi</taxon>
        <taxon>Dikarya</taxon>
        <taxon>Ascomycota</taxon>
        <taxon>Pezizomycotina</taxon>
        <taxon>Leotiomycetes</taxon>
        <taxon>Helotiales</taxon>
        <taxon>Tricladiaceae</taxon>
        <taxon>Cudoniella</taxon>
    </lineage>
</organism>
<dbReference type="SUPFAM" id="SSF48403">
    <property type="entry name" value="Ankyrin repeat"/>
    <property type="match status" value="1"/>
</dbReference>
<feature type="transmembrane region" description="Helical" evidence="4">
    <location>
        <begin position="170"/>
        <end position="191"/>
    </location>
</feature>
<keyword evidence="2 3" id="KW-0040">ANK repeat</keyword>
<dbReference type="PANTHER" id="PTHR24180">
    <property type="entry name" value="CYCLIN-DEPENDENT KINASE INHIBITOR 2C-RELATED"/>
    <property type="match status" value="1"/>
</dbReference>
<dbReference type="InterPro" id="IPR036770">
    <property type="entry name" value="Ankyrin_rpt-contain_sf"/>
</dbReference>
<accession>A0A8H4RDM3</accession>
<keyword evidence="1" id="KW-0677">Repeat</keyword>
<dbReference type="OrthoDB" id="5416972at2759"/>
<dbReference type="SMART" id="SM00248">
    <property type="entry name" value="ANK"/>
    <property type="match status" value="3"/>
</dbReference>